<evidence type="ECO:0000256" key="2">
    <source>
        <dbReference type="ARBA" id="ARBA00022448"/>
    </source>
</evidence>
<dbReference type="SUPFAM" id="SSF103473">
    <property type="entry name" value="MFS general substrate transporter"/>
    <property type="match status" value="1"/>
</dbReference>
<sequence>MTDDERNRVERKMIRKVDFRLLTMTILMYILNYLDRNNIASAKLAGMQTDLNLHGNQYEPGCLYLLSCWYTRKELVKRTAVLYSGSIISGAFSGLFAAGITQNLDGARGLSAWRWLFIIEGCMTRRAICQISITVAIIACFIIPDLPRTTSWLNNQEKKLAVWRLEADIGEDDWVDSNHQSFIAGAKAAFL</sequence>
<dbReference type="Proteomes" id="UP000054821">
    <property type="component" value="Unassembled WGS sequence"/>
</dbReference>
<dbReference type="PANTHER" id="PTHR43791">
    <property type="entry name" value="PERMEASE-RELATED"/>
    <property type="match status" value="1"/>
</dbReference>
<dbReference type="GO" id="GO:0016020">
    <property type="term" value="C:membrane"/>
    <property type="evidence" value="ECO:0007669"/>
    <property type="project" value="UniProtKB-SubCell"/>
</dbReference>
<evidence type="ECO:0000256" key="6">
    <source>
        <dbReference type="SAM" id="Phobius"/>
    </source>
</evidence>
<keyword evidence="4 6" id="KW-1133">Transmembrane helix</keyword>
<dbReference type="GO" id="GO:0022857">
    <property type="term" value="F:transmembrane transporter activity"/>
    <property type="evidence" value="ECO:0007669"/>
    <property type="project" value="TreeGrafter"/>
</dbReference>
<accession>A0A2P4ZHD1</accession>
<keyword evidence="8" id="KW-1185">Reference proteome</keyword>
<dbReference type="AlphaFoldDB" id="A0A2P4ZHD1"/>
<keyword evidence="2" id="KW-0813">Transport</keyword>
<dbReference type="PANTHER" id="PTHR43791:SF92">
    <property type="entry name" value="AGL026WP"/>
    <property type="match status" value="1"/>
</dbReference>
<keyword evidence="5 6" id="KW-0472">Membrane</keyword>
<dbReference type="EMBL" id="JPDN02000027">
    <property type="protein sequence ID" value="PON23691.1"/>
    <property type="molecule type" value="Genomic_DNA"/>
</dbReference>
<evidence type="ECO:0000256" key="4">
    <source>
        <dbReference type="ARBA" id="ARBA00022989"/>
    </source>
</evidence>
<protein>
    <submittedName>
        <fullName evidence="7">Pantothenate transporter liz1</fullName>
    </submittedName>
</protein>
<evidence type="ECO:0000313" key="7">
    <source>
        <dbReference type="EMBL" id="PON23691.1"/>
    </source>
</evidence>
<keyword evidence="3 6" id="KW-0812">Transmembrane</keyword>
<proteinExistence type="predicted"/>
<dbReference type="Gene3D" id="1.20.1250.20">
    <property type="entry name" value="MFS general substrate transporter like domains"/>
    <property type="match status" value="1"/>
</dbReference>
<dbReference type="GeneID" id="29987668"/>
<comment type="subcellular location">
    <subcellularLocation>
        <location evidence="1">Membrane</location>
        <topology evidence="1">Multi-pass membrane protein</topology>
    </subcellularLocation>
</comment>
<name>A0A2P4ZHD1_9HYPO</name>
<evidence type="ECO:0000256" key="1">
    <source>
        <dbReference type="ARBA" id="ARBA00004141"/>
    </source>
</evidence>
<evidence type="ECO:0000256" key="3">
    <source>
        <dbReference type="ARBA" id="ARBA00022692"/>
    </source>
</evidence>
<dbReference type="InterPro" id="IPR036259">
    <property type="entry name" value="MFS_trans_sf"/>
</dbReference>
<dbReference type="RefSeq" id="XP_018659229.1">
    <property type="nucleotide sequence ID" value="XM_018807585.1"/>
</dbReference>
<feature type="transmembrane region" description="Helical" evidence="6">
    <location>
        <begin position="80"/>
        <end position="100"/>
    </location>
</feature>
<evidence type="ECO:0000313" key="8">
    <source>
        <dbReference type="Proteomes" id="UP000054821"/>
    </source>
</evidence>
<feature type="transmembrane region" description="Helical" evidence="6">
    <location>
        <begin position="127"/>
        <end position="144"/>
    </location>
</feature>
<evidence type="ECO:0000256" key="5">
    <source>
        <dbReference type="ARBA" id="ARBA00023136"/>
    </source>
</evidence>
<reference evidence="7 8" key="1">
    <citation type="journal article" date="2016" name="Genome Announc.">
        <title>Draft Whole-Genome Sequence of Trichoderma gamsii T6085, a Promising Biocontrol Agent of Fusarium Head Blight on Wheat.</title>
        <authorList>
            <person name="Baroncelli R."/>
            <person name="Zapparata A."/>
            <person name="Piaggeschi G."/>
            <person name="Sarrocco S."/>
            <person name="Vannacci G."/>
        </authorList>
    </citation>
    <scope>NUCLEOTIDE SEQUENCE [LARGE SCALE GENOMIC DNA]</scope>
    <source>
        <strain evidence="7 8">T6085</strain>
    </source>
</reference>
<gene>
    <name evidence="7" type="ORF">TGAM01_v207338</name>
</gene>
<comment type="caution">
    <text evidence="7">The sequence shown here is derived from an EMBL/GenBank/DDBJ whole genome shotgun (WGS) entry which is preliminary data.</text>
</comment>
<organism evidence="7 8">
    <name type="scientific">Trichoderma gamsii</name>
    <dbReference type="NCBI Taxonomy" id="398673"/>
    <lineage>
        <taxon>Eukaryota</taxon>
        <taxon>Fungi</taxon>
        <taxon>Dikarya</taxon>
        <taxon>Ascomycota</taxon>
        <taxon>Pezizomycotina</taxon>
        <taxon>Sordariomycetes</taxon>
        <taxon>Hypocreomycetidae</taxon>
        <taxon>Hypocreales</taxon>
        <taxon>Hypocreaceae</taxon>
        <taxon>Trichoderma</taxon>
    </lineage>
</organism>